<protein>
    <recommendedName>
        <fullName evidence="4">Outer membrane protein beta-barrel domain-containing protein</fullName>
    </recommendedName>
</protein>
<accession>A0ABX4EIT7</accession>
<keyword evidence="1" id="KW-0732">Signal</keyword>
<organism evidence="2 3">
    <name type="scientific">Segatella bryantii</name>
    <name type="common">Prevotella bryantii</name>
    <dbReference type="NCBI Taxonomy" id="77095"/>
    <lineage>
        <taxon>Bacteria</taxon>
        <taxon>Pseudomonadati</taxon>
        <taxon>Bacteroidota</taxon>
        <taxon>Bacteroidia</taxon>
        <taxon>Bacteroidales</taxon>
        <taxon>Prevotellaceae</taxon>
        <taxon>Segatella</taxon>
    </lineage>
</organism>
<evidence type="ECO:0000256" key="1">
    <source>
        <dbReference type="SAM" id="SignalP"/>
    </source>
</evidence>
<dbReference type="Pfam" id="PF19515">
    <property type="entry name" value="DUF6048"/>
    <property type="match status" value="1"/>
</dbReference>
<dbReference type="EMBL" id="NPJF01000024">
    <property type="protein sequence ID" value="OYP56180.1"/>
    <property type="molecule type" value="Genomic_DNA"/>
</dbReference>
<dbReference type="InterPro" id="IPR036709">
    <property type="entry name" value="Autotransporte_beta_dom_sf"/>
</dbReference>
<dbReference type="SUPFAM" id="SSF103515">
    <property type="entry name" value="Autotransporter"/>
    <property type="match status" value="1"/>
</dbReference>
<dbReference type="RefSeq" id="WP_006281273.1">
    <property type="nucleotide sequence ID" value="NZ_BPTR01000001.1"/>
</dbReference>
<proteinExistence type="predicted"/>
<keyword evidence="3" id="KW-1185">Reference proteome</keyword>
<evidence type="ECO:0008006" key="4">
    <source>
        <dbReference type="Google" id="ProtNLM"/>
    </source>
</evidence>
<dbReference type="GeneID" id="72479412"/>
<sequence length="230" mass="25714">MQQPHTSISISKILTSLLLLCTLSIQAQPRGKVIPKVEKDTTALFKNIAVSVDLVGVAQLAFGDYGQYEAAVRINLKDKYFPILELGYGKANTTDETTNNTFKTKAPYGRIGIDFNLLKNKHDIYRLYGGVRYAFTSYKYDIINTTVTDPVWKDQVDFSYTGEKANMHWLELGLGVDAKIAGPLHLGWSVRYKRRLIHSEGAIGNSWYAPGFGRNEGSHLGGTFNVILEF</sequence>
<name>A0ABX4EIT7_SEGBR</name>
<gene>
    <name evidence="2" type="ORF">CIK91_03990</name>
</gene>
<dbReference type="InterPro" id="IPR046111">
    <property type="entry name" value="DUF6048"/>
</dbReference>
<reference evidence="2 3" key="1">
    <citation type="submission" date="2017-08" db="EMBL/GenBank/DDBJ databases">
        <title>Comparative genomics of non-oral Prevotella species.</title>
        <authorList>
            <person name="Accetto T."/>
            <person name="Nograsek B."/>
            <person name="Avgustin G."/>
        </authorList>
    </citation>
    <scope>NUCLEOTIDE SEQUENCE [LARGE SCALE GENOMIC DNA]</scope>
    <source>
        <strain evidence="2 3">TC1-1</strain>
    </source>
</reference>
<feature type="signal peptide" evidence="1">
    <location>
        <begin position="1"/>
        <end position="27"/>
    </location>
</feature>
<evidence type="ECO:0000313" key="2">
    <source>
        <dbReference type="EMBL" id="OYP56180.1"/>
    </source>
</evidence>
<comment type="caution">
    <text evidence="2">The sequence shown here is derived from an EMBL/GenBank/DDBJ whole genome shotgun (WGS) entry which is preliminary data.</text>
</comment>
<dbReference type="Proteomes" id="UP000216189">
    <property type="component" value="Unassembled WGS sequence"/>
</dbReference>
<evidence type="ECO:0000313" key="3">
    <source>
        <dbReference type="Proteomes" id="UP000216189"/>
    </source>
</evidence>
<feature type="chain" id="PRO_5046443857" description="Outer membrane protein beta-barrel domain-containing protein" evidence="1">
    <location>
        <begin position="28"/>
        <end position="230"/>
    </location>
</feature>